<protein>
    <submittedName>
        <fullName evidence="2">Uncharacterized protein</fullName>
    </submittedName>
</protein>
<dbReference type="Proteomes" id="UP000315724">
    <property type="component" value="Chromosome"/>
</dbReference>
<accession>A0A517QQ74</accession>
<dbReference type="KEGG" id="tpol:Mal48_30400"/>
<keyword evidence="1" id="KW-0472">Membrane</keyword>
<gene>
    <name evidence="2" type="ORF">Mal48_30400</name>
</gene>
<dbReference type="Pfam" id="PF07963">
    <property type="entry name" value="N_methyl"/>
    <property type="match status" value="1"/>
</dbReference>
<dbReference type="RefSeq" id="WP_145200653.1">
    <property type="nucleotide sequence ID" value="NZ_CP036267.1"/>
</dbReference>
<dbReference type="OrthoDB" id="231157at2"/>
<sequence length="497" mass="55266">MNQYHHTTRPDSNKQRSGFTLTEMLVATALVVLIMLMFAQIYGSAVGSITEQRGLANNDQKARSVVTTLRKDLQALTYRQPSFPYGDLQGIVPIENGDQPIIDSVNQRGYFFIAENNNTNDTDDILQFTIQLKRGQRGDQDDRGRSNRFIGKAANLGITSEAEKDDGIFDNDLGASSAAEVCYFLRGGNLYRRLLLLRDPIHSAIREDGQPTNGIGRTRRFRTAGNPDYTAANFYTDFDYSATRRDGVLWFHSVDSLANDRGVSNWPIALPKNRFGFRANGTSFENDSNGVYFGRFTHAETSDPSFGYPGIQPTTANDPYERGDLTDSDGDYVIDQLSGGSRFGEDIILTHVEAFNVEVYDYDTDAFLDLPSNDTYDTFHPNASGTVPTEYFIDTSSLGTWTATSSSPPSVLGVPVLSDHAPVRRSMIYRRTSTGGTTGDIKPEFPPIPGTIIQDGTVTWECIDNRKPLKAIRITLRFRDTRSGLVRQLSVIHSFVE</sequence>
<keyword evidence="1" id="KW-0812">Transmembrane</keyword>
<reference evidence="2 3" key="1">
    <citation type="submission" date="2019-02" db="EMBL/GenBank/DDBJ databases">
        <title>Deep-cultivation of Planctomycetes and their phenomic and genomic characterization uncovers novel biology.</title>
        <authorList>
            <person name="Wiegand S."/>
            <person name="Jogler M."/>
            <person name="Boedeker C."/>
            <person name="Pinto D."/>
            <person name="Vollmers J."/>
            <person name="Rivas-Marin E."/>
            <person name="Kohn T."/>
            <person name="Peeters S.H."/>
            <person name="Heuer A."/>
            <person name="Rast P."/>
            <person name="Oberbeckmann S."/>
            <person name="Bunk B."/>
            <person name="Jeske O."/>
            <person name="Meyerdierks A."/>
            <person name="Storesund J.E."/>
            <person name="Kallscheuer N."/>
            <person name="Luecker S."/>
            <person name="Lage O.M."/>
            <person name="Pohl T."/>
            <person name="Merkel B.J."/>
            <person name="Hornburger P."/>
            <person name="Mueller R.-W."/>
            <person name="Bruemmer F."/>
            <person name="Labrenz M."/>
            <person name="Spormann A.M."/>
            <person name="Op den Camp H."/>
            <person name="Overmann J."/>
            <person name="Amann R."/>
            <person name="Jetten M.S.M."/>
            <person name="Mascher T."/>
            <person name="Medema M.H."/>
            <person name="Devos D.P."/>
            <person name="Kaster A.-K."/>
            <person name="Ovreas L."/>
            <person name="Rohde M."/>
            <person name="Galperin M.Y."/>
            <person name="Jogler C."/>
        </authorList>
    </citation>
    <scope>NUCLEOTIDE SEQUENCE [LARGE SCALE GENOMIC DNA]</scope>
    <source>
        <strain evidence="2 3">Mal48</strain>
    </source>
</reference>
<keyword evidence="1" id="KW-1133">Transmembrane helix</keyword>
<name>A0A517QQ74_9PLAN</name>
<dbReference type="EMBL" id="CP036267">
    <property type="protein sequence ID" value="QDT33785.1"/>
    <property type="molecule type" value="Genomic_DNA"/>
</dbReference>
<dbReference type="AlphaFoldDB" id="A0A517QQ74"/>
<dbReference type="InterPro" id="IPR012902">
    <property type="entry name" value="N_methyl_site"/>
</dbReference>
<proteinExistence type="predicted"/>
<keyword evidence="3" id="KW-1185">Reference proteome</keyword>
<evidence type="ECO:0000313" key="2">
    <source>
        <dbReference type="EMBL" id="QDT33785.1"/>
    </source>
</evidence>
<feature type="transmembrane region" description="Helical" evidence="1">
    <location>
        <begin position="21"/>
        <end position="43"/>
    </location>
</feature>
<organism evidence="2 3">
    <name type="scientific">Thalassoglobus polymorphus</name>
    <dbReference type="NCBI Taxonomy" id="2527994"/>
    <lineage>
        <taxon>Bacteria</taxon>
        <taxon>Pseudomonadati</taxon>
        <taxon>Planctomycetota</taxon>
        <taxon>Planctomycetia</taxon>
        <taxon>Planctomycetales</taxon>
        <taxon>Planctomycetaceae</taxon>
        <taxon>Thalassoglobus</taxon>
    </lineage>
</organism>
<dbReference type="NCBIfam" id="TIGR02532">
    <property type="entry name" value="IV_pilin_GFxxxE"/>
    <property type="match status" value="1"/>
</dbReference>
<evidence type="ECO:0000256" key="1">
    <source>
        <dbReference type="SAM" id="Phobius"/>
    </source>
</evidence>
<evidence type="ECO:0000313" key="3">
    <source>
        <dbReference type="Proteomes" id="UP000315724"/>
    </source>
</evidence>